<gene>
    <name evidence="6" type="primary">cysA_1</name>
    <name evidence="6" type="ORF">CVS47_00597</name>
</gene>
<dbReference type="AlphaFoldDB" id="A0A3S9W7M4"/>
<dbReference type="GO" id="GO:0005524">
    <property type="term" value="F:ATP binding"/>
    <property type="evidence" value="ECO:0007669"/>
    <property type="project" value="UniProtKB-KW"/>
</dbReference>
<dbReference type="InterPro" id="IPR008995">
    <property type="entry name" value="Mo/tungstate-bd_C_term_dom"/>
</dbReference>
<dbReference type="PANTHER" id="PTHR42781:SF4">
    <property type="entry name" value="SPERMIDINE_PUTRESCINE IMPORT ATP-BINDING PROTEIN POTA"/>
    <property type="match status" value="1"/>
</dbReference>
<protein>
    <recommendedName>
        <fullName evidence="4">ABC-type quaternary amine transporter</fullName>
        <ecNumber evidence="4">7.6.2.9</ecNumber>
    </recommendedName>
</protein>
<reference evidence="6 7" key="1">
    <citation type="submission" date="2018-08" db="EMBL/GenBank/DDBJ databases">
        <title>Microbacterium lemovicicum sp. nov., a bacterium isolated from a natural uranium-rich soil.</title>
        <authorList>
            <person name="ORTET P."/>
        </authorList>
    </citation>
    <scope>NUCLEOTIDE SEQUENCE [LARGE SCALE GENOMIC DNA]</scope>
    <source>
        <strain evidence="6 7">Viu22</strain>
    </source>
</reference>
<name>A0A3S9W7M4_9MICO</name>
<dbReference type="SUPFAM" id="SSF50331">
    <property type="entry name" value="MOP-like"/>
    <property type="match status" value="1"/>
</dbReference>
<dbReference type="Pfam" id="PF00005">
    <property type="entry name" value="ABC_tran"/>
    <property type="match status" value="1"/>
</dbReference>
<dbReference type="Gene3D" id="3.40.50.300">
    <property type="entry name" value="P-loop containing nucleotide triphosphate hydrolases"/>
    <property type="match status" value="1"/>
</dbReference>
<keyword evidence="7" id="KW-1185">Reference proteome</keyword>
<dbReference type="EMBL" id="CP031423">
    <property type="protein sequence ID" value="AZS35999.1"/>
    <property type="molecule type" value="Genomic_DNA"/>
</dbReference>
<dbReference type="InterPro" id="IPR003439">
    <property type="entry name" value="ABC_transporter-like_ATP-bd"/>
</dbReference>
<proteinExistence type="predicted"/>
<dbReference type="InterPro" id="IPR027417">
    <property type="entry name" value="P-loop_NTPase"/>
</dbReference>
<accession>A0A3S9W7M4</accession>
<dbReference type="EC" id="7.6.2.9" evidence="4"/>
<evidence type="ECO:0000256" key="3">
    <source>
        <dbReference type="ARBA" id="ARBA00022840"/>
    </source>
</evidence>
<keyword evidence="6" id="KW-0378">Hydrolase</keyword>
<dbReference type="FunFam" id="3.40.50.300:FF:000425">
    <property type="entry name" value="Probable ABC transporter, ATP-binding subunit"/>
    <property type="match status" value="1"/>
</dbReference>
<sequence>MSAELALRGVGKRFTDAGLPALHDVSLTVEAGSCTAVLGPSGSGKSTLLRVIAGLETADAGSVLIGGRDVAGVAAERRGVGMVFQRSLLFPHLSVVDNVAFAGRVAGASRASARERADAYLDMVQLSGFGDRRVDELSGGQEQRVAIARALAAAPAVLLLDEPFSALDPALRADMHDLLESVRAAASPTIVLVTHDRDEASRVSDRIALIEHGRLLGEGTVAEAYRRPRTMRAAQLMGGRNEVPGTVDGGWHHSALGMVRVSSGVAHGPGTLVIRQEDVVLQPASERHPGVEGVAGVVETLRGTGARLEVAVRCRGILLHAEVSPMQSCVVGQPVVLTLPEAAVHVVTA</sequence>
<dbReference type="GO" id="GO:0015418">
    <property type="term" value="F:ABC-type quaternary ammonium compound transporting activity"/>
    <property type="evidence" value="ECO:0007669"/>
    <property type="project" value="UniProtKB-EC"/>
</dbReference>
<dbReference type="PROSITE" id="PS50893">
    <property type="entry name" value="ABC_TRANSPORTER_2"/>
    <property type="match status" value="1"/>
</dbReference>
<keyword evidence="2" id="KW-0547">Nucleotide-binding</keyword>
<dbReference type="InterPro" id="IPR050093">
    <property type="entry name" value="ABC_SmlMolc_Importer"/>
</dbReference>
<dbReference type="SUPFAM" id="SSF52540">
    <property type="entry name" value="P-loop containing nucleoside triphosphate hydrolases"/>
    <property type="match status" value="1"/>
</dbReference>
<evidence type="ECO:0000256" key="4">
    <source>
        <dbReference type="ARBA" id="ARBA00066388"/>
    </source>
</evidence>
<evidence type="ECO:0000256" key="2">
    <source>
        <dbReference type="ARBA" id="ARBA00022741"/>
    </source>
</evidence>
<organism evidence="6 7">
    <name type="scientific">Microbacterium lemovicicum</name>
    <dbReference type="NCBI Taxonomy" id="1072463"/>
    <lineage>
        <taxon>Bacteria</taxon>
        <taxon>Bacillati</taxon>
        <taxon>Actinomycetota</taxon>
        <taxon>Actinomycetes</taxon>
        <taxon>Micrococcales</taxon>
        <taxon>Microbacteriaceae</taxon>
        <taxon>Microbacterium</taxon>
    </lineage>
</organism>
<keyword evidence="1" id="KW-0813">Transport</keyword>
<evidence type="ECO:0000259" key="5">
    <source>
        <dbReference type="PROSITE" id="PS50893"/>
    </source>
</evidence>
<evidence type="ECO:0000256" key="1">
    <source>
        <dbReference type="ARBA" id="ARBA00022448"/>
    </source>
</evidence>
<evidence type="ECO:0000313" key="7">
    <source>
        <dbReference type="Proteomes" id="UP000276888"/>
    </source>
</evidence>
<dbReference type="Proteomes" id="UP000276888">
    <property type="component" value="Chromosome"/>
</dbReference>
<feature type="domain" description="ABC transporter" evidence="5">
    <location>
        <begin position="5"/>
        <end position="237"/>
    </location>
</feature>
<dbReference type="GO" id="GO:0016887">
    <property type="term" value="F:ATP hydrolysis activity"/>
    <property type="evidence" value="ECO:0007669"/>
    <property type="project" value="InterPro"/>
</dbReference>
<dbReference type="InterPro" id="IPR003593">
    <property type="entry name" value="AAA+_ATPase"/>
</dbReference>
<evidence type="ECO:0000313" key="6">
    <source>
        <dbReference type="EMBL" id="AZS35999.1"/>
    </source>
</evidence>
<dbReference type="RefSeq" id="WP_164734591.1">
    <property type="nucleotide sequence ID" value="NZ_CP031423.1"/>
</dbReference>
<keyword evidence="3 6" id="KW-0067">ATP-binding</keyword>
<dbReference type="PANTHER" id="PTHR42781">
    <property type="entry name" value="SPERMIDINE/PUTRESCINE IMPORT ATP-BINDING PROTEIN POTA"/>
    <property type="match status" value="1"/>
</dbReference>
<dbReference type="KEGG" id="mlv:CVS47_00597"/>
<dbReference type="SMART" id="SM00382">
    <property type="entry name" value="AAA"/>
    <property type="match status" value="1"/>
</dbReference>